<keyword evidence="2" id="KW-0732">Signal</keyword>
<evidence type="ECO:0000256" key="2">
    <source>
        <dbReference type="SAM" id="SignalP"/>
    </source>
</evidence>
<gene>
    <name evidence="4" type="ORF">ACFOPQ_08215</name>
</gene>
<dbReference type="Pfam" id="PF01464">
    <property type="entry name" value="SLT"/>
    <property type="match status" value="1"/>
</dbReference>
<dbReference type="Proteomes" id="UP001595748">
    <property type="component" value="Unassembled WGS sequence"/>
</dbReference>
<dbReference type="PROSITE" id="PS51257">
    <property type="entry name" value="PROKAR_LIPOPROTEIN"/>
    <property type="match status" value="1"/>
</dbReference>
<feature type="domain" description="Transglycosylase SLT" evidence="3">
    <location>
        <begin position="28"/>
        <end position="134"/>
    </location>
</feature>
<feature type="chain" id="PRO_5046163043" evidence="2">
    <location>
        <begin position="18"/>
        <end position="197"/>
    </location>
</feature>
<evidence type="ECO:0000313" key="5">
    <source>
        <dbReference type="Proteomes" id="UP001595748"/>
    </source>
</evidence>
<dbReference type="SUPFAM" id="SSF53955">
    <property type="entry name" value="Lysozyme-like"/>
    <property type="match status" value="1"/>
</dbReference>
<dbReference type="InterPro" id="IPR008258">
    <property type="entry name" value="Transglycosylase_SLT_dom_1"/>
</dbReference>
<reference evidence="5" key="1">
    <citation type="journal article" date="2019" name="Int. J. Syst. Evol. Microbiol.">
        <title>The Global Catalogue of Microorganisms (GCM) 10K type strain sequencing project: providing services to taxonomists for standard genome sequencing and annotation.</title>
        <authorList>
            <consortium name="The Broad Institute Genomics Platform"/>
            <consortium name="The Broad Institute Genome Sequencing Center for Infectious Disease"/>
            <person name="Wu L."/>
            <person name="Ma J."/>
        </authorList>
    </citation>
    <scope>NUCLEOTIDE SEQUENCE [LARGE SCALE GENOMIC DNA]</scope>
    <source>
        <strain evidence="5">CCTCC AB 2013263</strain>
    </source>
</reference>
<evidence type="ECO:0000259" key="3">
    <source>
        <dbReference type="Pfam" id="PF01464"/>
    </source>
</evidence>
<dbReference type="CDD" id="cd00254">
    <property type="entry name" value="LT-like"/>
    <property type="match status" value="1"/>
</dbReference>
<sequence length="197" mass="21286">MKRLFIFTVLASGSAAAGCVPQANWIEAIRAEEARYGMPQNLLYNLIKKESQFCNNARSRAGAMGLAQMMPGTARLLKVNPWNPLDSIRGAARYLNQQFNTFKSWPLALAAYNAGPGNVMKYRGIPPFRETRNYVAAIMGGSDSGRPIVMAARSSSAANIVTRTSPLKTPAPVAPVTTGGPWNTTPNTDLLADRTNP</sequence>
<feature type="region of interest" description="Disordered" evidence="1">
    <location>
        <begin position="169"/>
        <end position="197"/>
    </location>
</feature>
<comment type="caution">
    <text evidence="4">The sequence shown here is derived from an EMBL/GenBank/DDBJ whole genome shotgun (WGS) entry which is preliminary data.</text>
</comment>
<accession>A0ABV8A668</accession>
<feature type="signal peptide" evidence="2">
    <location>
        <begin position="1"/>
        <end position="17"/>
    </location>
</feature>
<evidence type="ECO:0000256" key="1">
    <source>
        <dbReference type="SAM" id="MobiDB-lite"/>
    </source>
</evidence>
<dbReference type="RefSeq" id="WP_380076978.1">
    <property type="nucleotide sequence ID" value="NZ_JBHRZF010000094.1"/>
</dbReference>
<name>A0ABV8A668_9DEIO</name>
<dbReference type="EMBL" id="JBHRZF010000094">
    <property type="protein sequence ID" value="MFC3860746.1"/>
    <property type="molecule type" value="Genomic_DNA"/>
</dbReference>
<keyword evidence="5" id="KW-1185">Reference proteome</keyword>
<dbReference type="PANTHER" id="PTHR37423">
    <property type="entry name" value="SOLUBLE LYTIC MUREIN TRANSGLYCOSYLASE-RELATED"/>
    <property type="match status" value="1"/>
</dbReference>
<dbReference type="PANTHER" id="PTHR37423:SF2">
    <property type="entry name" value="MEMBRANE-BOUND LYTIC MUREIN TRANSGLYCOSYLASE C"/>
    <property type="match status" value="1"/>
</dbReference>
<evidence type="ECO:0000313" key="4">
    <source>
        <dbReference type="EMBL" id="MFC3860746.1"/>
    </source>
</evidence>
<dbReference type="InterPro" id="IPR023346">
    <property type="entry name" value="Lysozyme-like_dom_sf"/>
</dbReference>
<feature type="compositionally biased region" description="Low complexity" evidence="1">
    <location>
        <begin position="177"/>
        <end position="188"/>
    </location>
</feature>
<protein>
    <submittedName>
        <fullName evidence="4">Lytic transglycosylase domain-containing protein</fullName>
    </submittedName>
</protein>
<organism evidence="4 5">
    <name type="scientific">Deinococcus antarcticus</name>
    <dbReference type="NCBI Taxonomy" id="1298767"/>
    <lineage>
        <taxon>Bacteria</taxon>
        <taxon>Thermotogati</taxon>
        <taxon>Deinococcota</taxon>
        <taxon>Deinococci</taxon>
        <taxon>Deinococcales</taxon>
        <taxon>Deinococcaceae</taxon>
        <taxon>Deinococcus</taxon>
    </lineage>
</organism>
<dbReference type="Gene3D" id="1.10.530.10">
    <property type="match status" value="1"/>
</dbReference>
<proteinExistence type="predicted"/>